<dbReference type="EMBL" id="BSBI01000028">
    <property type="protein sequence ID" value="GLF99931.1"/>
    <property type="molecule type" value="Genomic_DNA"/>
</dbReference>
<keyword evidence="3" id="KW-1185">Reference proteome</keyword>
<accession>A0ABQ5PBI2</accession>
<proteinExistence type="predicted"/>
<name>A0ABQ5PBI2_9ACTN</name>
<feature type="compositionally biased region" description="Basic and acidic residues" evidence="1">
    <location>
        <begin position="1"/>
        <end position="14"/>
    </location>
</feature>
<protein>
    <submittedName>
        <fullName evidence="2">Uncharacterized protein</fullName>
    </submittedName>
</protein>
<comment type="caution">
    <text evidence="2">The sequence shown here is derived from an EMBL/GenBank/DDBJ whole genome shotgun (WGS) entry which is preliminary data.</text>
</comment>
<evidence type="ECO:0000313" key="2">
    <source>
        <dbReference type="EMBL" id="GLF99931.1"/>
    </source>
</evidence>
<dbReference type="Proteomes" id="UP001291653">
    <property type="component" value="Unassembled WGS sequence"/>
</dbReference>
<evidence type="ECO:0000313" key="3">
    <source>
        <dbReference type="Proteomes" id="UP001291653"/>
    </source>
</evidence>
<reference evidence="2 3" key="1">
    <citation type="submission" date="2022-10" db="EMBL/GenBank/DDBJ databases">
        <title>Draft genome sequence of Streptomyces sp. YSPA8.</title>
        <authorList>
            <person name="Moriuchi R."/>
            <person name="Dohra H."/>
            <person name="Yamamura H."/>
            <person name="Kodani S."/>
        </authorList>
    </citation>
    <scope>NUCLEOTIDE SEQUENCE [LARGE SCALE GENOMIC DNA]</scope>
    <source>
        <strain evidence="2 3">YSPA8</strain>
    </source>
</reference>
<feature type="region of interest" description="Disordered" evidence="1">
    <location>
        <begin position="1"/>
        <end position="40"/>
    </location>
</feature>
<feature type="compositionally biased region" description="Polar residues" evidence="1">
    <location>
        <begin position="21"/>
        <end position="32"/>
    </location>
</feature>
<dbReference type="RefSeq" id="WP_323451856.1">
    <property type="nucleotide sequence ID" value="NZ_BSBI01000028.1"/>
</dbReference>
<feature type="region of interest" description="Disordered" evidence="1">
    <location>
        <begin position="225"/>
        <end position="262"/>
    </location>
</feature>
<sequence>MTTHRAEGRDRRAPEGPVLNTPHQGPVQTTETAPEGTPDNARRLIGATAAGRAYVTGSGTRLRIESVDGRLAYTLPTVPDHTHQGARDGFVALARELAGEVDKRGAGTPQWSERSVDMWQGEPLEFREFAPAGYAPGVMLAWSVGRTRYTGQVWANRVRSGDWNGHRGQTSAVVVATVGGRRARRDEAVCLPLLHGRSYPRAFVAPAHWSADVEVIAPRSASEGLSDMVTTAGDPVEEWESEGGCVPPPEPAAPSTARRGRR</sequence>
<evidence type="ECO:0000256" key="1">
    <source>
        <dbReference type="SAM" id="MobiDB-lite"/>
    </source>
</evidence>
<gene>
    <name evidence="2" type="ORF">SYYSPA8_36560</name>
</gene>
<organism evidence="2 3">
    <name type="scientific">Streptomyces yaizuensis</name>
    <dbReference type="NCBI Taxonomy" id="2989713"/>
    <lineage>
        <taxon>Bacteria</taxon>
        <taxon>Bacillati</taxon>
        <taxon>Actinomycetota</taxon>
        <taxon>Actinomycetes</taxon>
        <taxon>Kitasatosporales</taxon>
        <taxon>Streptomycetaceae</taxon>
        <taxon>Streptomyces</taxon>
    </lineage>
</organism>